<sequence>MNIVLTKKTAQQIENAEVDALTSRLSAIQQIEGNPMDVAMRKFGNAMAFSVKNIPGPSFNKVLGITAGEEKYIEEILDFYKKRDIPARFEITPAYSTPELFHYFNERGFFQTDFHSTLYTPELNNNYIDERTTDPFIRIRKLKGNEFDLFADIYTKGFQLPEFLKSGIAKNNEVLYDQDNWTFYLAMVDDNPAGIGVLFTKGSVGSLAASATIPVFRNKGVHQALIRRRLSDALDQGCQTVVAQAKFGSISQNNMERNGLRIAYTKSMMVKN</sequence>
<evidence type="ECO:0000313" key="2">
    <source>
        <dbReference type="EMBL" id="MBU9713860.1"/>
    </source>
</evidence>
<evidence type="ECO:0000259" key="1">
    <source>
        <dbReference type="PROSITE" id="PS51186"/>
    </source>
</evidence>
<dbReference type="EMBL" id="JAHQCS010000154">
    <property type="protein sequence ID" value="MBU9713860.1"/>
    <property type="molecule type" value="Genomic_DNA"/>
</dbReference>
<feature type="domain" description="N-acetyltransferase" evidence="1">
    <location>
        <begin position="137"/>
        <end position="272"/>
    </location>
</feature>
<name>A0ABS6JJL4_9BACI</name>
<accession>A0ABS6JJL4</accession>
<dbReference type="InterPro" id="IPR000182">
    <property type="entry name" value="GNAT_dom"/>
</dbReference>
<dbReference type="Proteomes" id="UP000784880">
    <property type="component" value="Unassembled WGS sequence"/>
</dbReference>
<dbReference type="PROSITE" id="PS51186">
    <property type="entry name" value="GNAT"/>
    <property type="match status" value="1"/>
</dbReference>
<proteinExistence type="predicted"/>
<keyword evidence="3" id="KW-1185">Reference proteome</keyword>
<gene>
    <name evidence="2" type="ORF">KS419_19195</name>
</gene>
<organism evidence="2 3">
    <name type="scientific">Evansella tamaricis</name>
    <dbReference type="NCBI Taxonomy" id="2069301"/>
    <lineage>
        <taxon>Bacteria</taxon>
        <taxon>Bacillati</taxon>
        <taxon>Bacillota</taxon>
        <taxon>Bacilli</taxon>
        <taxon>Bacillales</taxon>
        <taxon>Bacillaceae</taxon>
        <taxon>Evansella</taxon>
    </lineage>
</organism>
<evidence type="ECO:0000313" key="3">
    <source>
        <dbReference type="Proteomes" id="UP000784880"/>
    </source>
</evidence>
<comment type="caution">
    <text evidence="2">The sequence shown here is derived from an EMBL/GenBank/DDBJ whole genome shotgun (WGS) entry which is preliminary data.</text>
</comment>
<dbReference type="RefSeq" id="WP_217068041.1">
    <property type="nucleotide sequence ID" value="NZ_JAHQCS010000154.1"/>
</dbReference>
<reference evidence="2 3" key="1">
    <citation type="submission" date="2021-06" db="EMBL/GenBank/DDBJ databases">
        <title>Bacillus sp. RD4P76, an endophyte from a halophyte.</title>
        <authorList>
            <person name="Sun J.-Q."/>
        </authorList>
    </citation>
    <scope>NUCLEOTIDE SEQUENCE [LARGE SCALE GENOMIC DNA]</scope>
    <source>
        <strain evidence="2 3">CGMCC 1.15917</strain>
    </source>
</reference>
<protein>
    <submittedName>
        <fullName evidence="2">GNAT family N-acetyltransferase</fullName>
    </submittedName>
</protein>
<dbReference type="Pfam" id="PF00583">
    <property type="entry name" value="Acetyltransf_1"/>
    <property type="match status" value="1"/>
</dbReference>